<proteinExistence type="predicted"/>
<keyword evidence="1" id="KW-0472">Membrane</keyword>
<evidence type="ECO:0000313" key="3">
    <source>
        <dbReference type="Proteomes" id="UP000031866"/>
    </source>
</evidence>
<reference evidence="3" key="1">
    <citation type="submission" date="2014-12" db="EMBL/GenBank/DDBJ databases">
        <title>Genome sequence of Clostridium beijerinckii strain 59B.</title>
        <authorList>
            <person name="Little G.T."/>
            <person name="Minton N.P."/>
        </authorList>
    </citation>
    <scope>NUCLEOTIDE SEQUENCE [LARGE SCALE GENOMIC DNA]</scope>
    <source>
        <strain evidence="3">59B</strain>
    </source>
</reference>
<gene>
    <name evidence="2" type="ORF">LF65_00085</name>
</gene>
<evidence type="ECO:0000256" key="1">
    <source>
        <dbReference type="SAM" id="Phobius"/>
    </source>
</evidence>
<protein>
    <submittedName>
        <fullName evidence="2">Uncharacterized protein</fullName>
    </submittedName>
</protein>
<accession>A0A0B5QET9</accession>
<organism evidence="2 3">
    <name type="scientific">Clostridium beijerinckii</name>
    <name type="common">Clostridium MP</name>
    <dbReference type="NCBI Taxonomy" id="1520"/>
    <lineage>
        <taxon>Bacteria</taxon>
        <taxon>Bacillati</taxon>
        <taxon>Bacillota</taxon>
        <taxon>Clostridia</taxon>
        <taxon>Eubacteriales</taxon>
        <taxon>Clostridiaceae</taxon>
        <taxon>Clostridium</taxon>
    </lineage>
</organism>
<dbReference type="STRING" id="1520.LF65_00085"/>
<keyword evidence="1" id="KW-1133">Transmembrane helix</keyword>
<feature type="transmembrane region" description="Helical" evidence="1">
    <location>
        <begin position="41"/>
        <end position="59"/>
    </location>
</feature>
<dbReference type="Proteomes" id="UP000031866">
    <property type="component" value="Chromosome"/>
</dbReference>
<dbReference type="AlphaFoldDB" id="A0A0B5QET9"/>
<evidence type="ECO:0000313" key="2">
    <source>
        <dbReference type="EMBL" id="AJG96776.2"/>
    </source>
</evidence>
<keyword evidence="1" id="KW-0812">Transmembrane</keyword>
<name>A0A0B5QET9_CLOBE</name>
<sequence length="218" mass="25294">MYQPCKRKIIFNIKMILHYVIADGGGIMEFHTNTHYKKVKITLIFVSIISLSLIGYLLISGFNKENPNTVNTEPIILFENNKKNYIKSVSDKTFNIAKTRSLKEALDINSIAISNFTELNQYTSLINDMKDIAENIEYYKEIDNIKTFSIPKQAYMCELDNMGVYAWQRTYKKYIFDIQYTEKNIALKLGEGIVHVKITQSDSSIFGIEYEILVYQFA</sequence>
<dbReference type="EMBL" id="CP010086">
    <property type="protein sequence ID" value="AJG96776.2"/>
    <property type="molecule type" value="Genomic_DNA"/>
</dbReference>
<dbReference type="KEGG" id="cbei:LF65_00085"/>